<dbReference type="EMBL" id="JANPWB010000001">
    <property type="protein sequence ID" value="KAJ1218333.1"/>
    <property type="molecule type" value="Genomic_DNA"/>
</dbReference>
<gene>
    <name evidence="1" type="ORF">NDU88_005914</name>
</gene>
<dbReference type="Proteomes" id="UP001066276">
    <property type="component" value="Chromosome 1_1"/>
</dbReference>
<keyword evidence="2" id="KW-1185">Reference proteome</keyword>
<accession>A0AAV7X0X6</accession>
<name>A0AAV7X0X6_PLEWA</name>
<evidence type="ECO:0000313" key="1">
    <source>
        <dbReference type="EMBL" id="KAJ1218333.1"/>
    </source>
</evidence>
<evidence type="ECO:0000313" key="2">
    <source>
        <dbReference type="Proteomes" id="UP001066276"/>
    </source>
</evidence>
<comment type="caution">
    <text evidence="1">The sequence shown here is derived from an EMBL/GenBank/DDBJ whole genome shotgun (WGS) entry which is preliminary data.</text>
</comment>
<reference evidence="1" key="1">
    <citation type="journal article" date="2022" name="bioRxiv">
        <title>Sequencing and chromosome-scale assembly of the giantPleurodeles waltlgenome.</title>
        <authorList>
            <person name="Brown T."/>
            <person name="Elewa A."/>
            <person name="Iarovenko S."/>
            <person name="Subramanian E."/>
            <person name="Araus A.J."/>
            <person name="Petzold A."/>
            <person name="Susuki M."/>
            <person name="Suzuki K.-i.T."/>
            <person name="Hayashi T."/>
            <person name="Toyoda A."/>
            <person name="Oliveira C."/>
            <person name="Osipova E."/>
            <person name="Leigh N.D."/>
            <person name="Simon A."/>
            <person name="Yun M.H."/>
        </authorList>
    </citation>
    <scope>NUCLEOTIDE SEQUENCE</scope>
    <source>
        <strain evidence="1">20211129_DDA</strain>
        <tissue evidence="1">Liver</tissue>
    </source>
</reference>
<sequence>DAWWRHWSRWCWPQRNGAALRDGTVLCAPHKSCPQATMQALASGVAALGMPRLWCEQAMPECGPTGHSASSGSV</sequence>
<organism evidence="1 2">
    <name type="scientific">Pleurodeles waltl</name>
    <name type="common">Iberian ribbed newt</name>
    <dbReference type="NCBI Taxonomy" id="8319"/>
    <lineage>
        <taxon>Eukaryota</taxon>
        <taxon>Metazoa</taxon>
        <taxon>Chordata</taxon>
        <taxon>Craniata</taxon>
        <taxon>Vertebrata</taxon>
        <taxon>Euteleostomi</taxon>
        <taxon>Amphibia</taxon>
        <taxon>Batrachia</taxon>
        <taxon>Caudata</taxon>
        <taxon>Salamandroidea</taxon>
        <taxon>Salamandridae</taxon>
        <taxon>Pleurodelinae</taxon>
        <taxon>Pleurodeles</taxon>
    </lineage>
</organism>
<feature type="non-terminal residue" evidence="1">
    <location>
        <position position="1"/>
    </location>
</feature>
<protein>
    <submittedName>
        <fullName evidence="1">Uncharacterized protein</fullName>
    </submittedName>
</protein>
<proteinExistence type="predicted"/>
<dbReference type="AlphaFoldDB" id="A0AAV7X0X6"/>
<feature type="non-terminal residue" evidence="1">
    <location>
        <position position="74"/>
    </location>
</feature>